<evidence type="ECO:0000256" key="2">
    <source>
        <dbReference type="ARBA" id="ARBA00005831"/>
    </source>
</evidence>
<evidence type="ECO:0000256" key="6">
    <source>
        <dbReference type="ARBA" id="ARBA00023034"/>
    </source>
</evidence>
<proteinExistence type="inferred from homology"/>
<dbReference type="Proteomes" id="UP001150907">
    <property type="component" value="Unassembled WGS sequence"/>
</dbReference>
<comment type="subcellular location">
    <subcellularLocation>
        <location evidence="1">Golgi apparatus membrane</location>
        <topology evidence="1">Peripheral membrane protein</topology>
    </subcellularLocation>
</comment>
<dbReference type="GO" id="GO:0000139">
    <property type="term" value="C:Golgi membrane"/>
    <property type="evidence" value="ECO:0007669"/>
    <property type="project" value="UniProtKB-SubCell"/>
</dbReference>
<dbReference type="GO" id="GO:0006886">
    <property type="term" value="P:intracellular protein transport"/>
    <property type="evidence" value="ECO:0007669"/>
    <property type="project" value="InterPro"/>
</dbReference>
<evidence type="ECO:0000256" key="3">
    <source>
        <dbReference type="ARBA" id="ARBA00020984"/>
    </source>
</evidence>
<evidence type="ECO:0000313" key="10">
    <source>
        <dbReference type="Proteomes" id="UP001150907"/>
    </source>
</evidence>
<keyword evidence="5" id="KW-0653">Protein transport</keyword>
<evidence type="ECO:0000256" key="4">
    <source>
        <dbReference type="ARBA" id="ARBA00022448"/>
    </source>
</evidence>
<dbReference type="GO" id="GO:0017119">
    <property type="term" value="C:Golgi transport complex"/>
    <property type="evidence" value="ECO:0007669"/>
    <property type="project" value="InterPro"/>
</dbReference>
<protein>
    <recommendedName>
        <fullName evidence="3">Conserved oligomeric Golgi complex subunit 7</fullName>
    </recommendedName>
    <alternativeName>
        <fullName evidence="8">Component of oligomeric Golgi complex 7</fullName>
    </alternativeName>
</protein>
<dbReference type="OrthoDB" id="5572330at2759"/>
<evidence type="ECO:0000256" key="5">
    <source>
        <dbReference type="ARBA" id="ARBA00022927"/>
    </source>
</evidence>
<reference evidence="9" key="1">
    <citation type="submission" date="2022-07" db="EMBL/GenBank/DDBJ databases">
        <title>Phylogenomic reconstructions and comparative analyses of Kickxellomycotina fungi.</title>
        <authorList>
            <person name="Reynolds N.K."/>
            <person name="Stajich J.E."/>
            <person name="Barry K."/>
            <person name="Grigoriev I.V."/>
            <person name="Crous P."/>
            <person name="Smith M.E."/>
        </authorList>
    </citation>
    <scope>NUCLEOTIDE SEQUENCE</scope>
    <source>
        <strain evidence="9">IMI 214461</strain>
    </source>
</reference>
<keyword evidence="4" id="KW-0813">Transport</keyword>
<accession>A0A9W8EGH9</accession>
<dbReference type="GO" id="GO:0006890">
    <property type="term" value="P:retrograde vesicle-mediated transport, Golgi to endoplasmic reticulum"/>
    <property type="evidence" value="ECO:0007669"/>
    <property type="project" value="TreeGrafter"/>
</dbReference>
<dbReference type="PANTHER" id="PTHR21443:SF0">
    <property type="entry name" value="CONSERVED OLIGOMERIC GOLGI COMPLEX SUBUNIT 7"/>
    <property type="match status" value="1"/>
</dbReference>
<dbReference type="GO" id="GO:0007030">
    <property type="term" value="P:Golgi organization"/>
    <property type="evidence" value="ECO:0007669"/>
    <property type="project" value="TreeGrafter"/>
</dbReference>
<organism evidence="9 10">
    <name type="scientific">Coemansia thaxteri</name>
    <dbReference type="NCBI Taxonomy" id="2663907"/>
    <lineage>
        <taxon>Eukaryota</taxon>
        <taxon>Fungi</taxon>
        <taxon>Fungi incertae sedis</taxon>
        <taxon>Zoopagomycota</taxon>
        <taxon>Kickxellomycotina</taxon>
        <taxon>Kickxellomycetes</taxon>
        <taxon>Kickxellales</taxon>
        <taxon>Kickxellaceae</taxon>
        <taxon>Coemansia</taxon>
    </lineage>
</organism>
<comment type="caution">
    <text evidence="9">The sequence shown here is derived from an EMBL/GenBank/DDBJ whole genome shotgun (WGS) entry which is preliminary data.</text>
</comment>
<gene>
    <name evidence="9" type="ORF">H4R26_004700</name>
</gene>
<dbReference type="InterPro" id="IPR019335">
    <property type="entry name" value="COG7"/>
</dbReference>
<sequence length="723" mass="72823">MEIRLDEFSQASFDVKAWVNGQFAAGAGSGDGASADGLAQRLTTQLQILATTAQQGNDRLRARQRHQAAQTGRDVAGVAQALQAARRAAADFAAAGAGSAQAAAAVRRVVAIDGVRARVQQAAAALDSARRSSALPQKIGALVAGGDLAQAWDQIIIIGGSSGGSAVREQLMRATEQQLRDAAGGSDAARMGEAVRLLAAHSADGDDLACDAYLSQRPDGGARRLRAALAAGCGLGGALDLMGSVIADERAFVDAAGLQHVGSRLLEAVLERLAAELQPTVRGVVGKEADEESAGLDLARVADAYGAVAAFYIHVFGVVRPHGGGESADAAPESLRLLFEPFAAHVAGMAGADFARIRGGALDRLRAAVGAREYGEAAAAMRQAIGEAEQAVGRAASLCALAAAAGDAADALVGEMAAVVARASAAVGGAGAAVCEPLTSERKLACVADAVGAALLARELHAGAARIEAGVVEAGAVEAGATGARQLLAGFMESRADRPIRSAGRGSGEAVGGACRGSAAAVLAALTGAFRPALGRVVAAGVWHAAAATKSAMNVAVPLFSCSPSEEAVDIADRMHVLLPELEQIGVMDAQAVGDSSLQPLYAFMLDWLQPGEEPLPHGIAPVLALVLGAVLRDYALQISRIPAPLSAHGRQQLAADVDYISAVAASFGVPPPREFDAVRAAVLGGVAGESESESDGDGDGVAAVRTAIHALLGHDGRPVGGY</sequence>
<evidence type="ECO:0000313" key="9">
    <source>
        <dbReference type="EMBL" id="KAJ2000252.1"/>
    </source>
</evidence>
<keyword evidence="6" id="KW-0333">Golgi apparatus</keyword>
<evidence type="ECO:0000256" key="1">
    <source>
        <dbReference type="ARBA" id="ARBA00004395"/>
    </source>
</evidence>
<dbReference type="AlphaFoldDB" id="A0A9W8EGH9"/>
<keyword evidence="10" id="KW-1185">Reference proteome</keyword>
<dbReference type="EMBL" id="JANBQF010000560">
    <property type="protein sequence ID" value="KAJ2000252.1"/>
    <property type="molecule type" value="Genomic_DNA"/>
</dbReference>
<keyword evidence="7" id="KW-0472">Membrane</keyword>
<evidence type="ECO:0000256" key="8">
    <source>
        <dbReference type="ARBA" id="ARBA00031345"/>
    </source>
</evidence>
<dbReference type="PANTHER" id="PTHR21443">
    <property type="entry name" value="CONSERVED OLIGOMERIC GOLGI COMPLEX COMPONENT 7"/>
    <property type="match status" value="1"/>
</dbReference>
<name>A0A9W8EGH9_9FUNG</name>
<evidence type="ECO:0000256" key="7">
    <source>
        <dbReference type="ARBA" id="ARBA00023136"/>
    </source>
</evidence>
<comment type="similarity">
    <text evidence="2">Belongs to the COG7 family.</text>
</comment>